<evidence type="ECO:0000313" key="4">
    <source>
        <dbReference type="EMBL" id="MFD2092639.1"/>
    </source>
</evidence>
<keyword evidence="2" id="KW-0812">Transmembrane</keyword>
<evidence type="ECO:0000256" key="1">
    <source>
        <dbReference type="SAM" id="MobiDB-lite"/>
    </source>
</evidence>
<reference evidence="5" key="1">
    <citation type="journal article" date="2019" name="Int. J. Syst. Evol. Microbiol.">
        <title>The Global Catalogue of Microorganisms (GCM) 10K type strain sequencing project: providing services to taxonomists for standard genome sequencing and annotation.</title>
        <authorList>
            <consortium name="The Broad Institute Genomics Platform"/>
            <consortium name="The Broad Institute Genome Sequencing Center for Infectious Disease"/>
            <person name="Wu L."/>
            <person name="Ma J."/>
        </authorList>
    </citation>
    <scope>NUCLEOTIDE SEQUENCE [LARGE SCALE GENOMIC DNA]</scope>
    <source>
        <strain evidence="5">JCM 3338</strain>
    </source>
</reference>
<protein>
    <submittedName>
        <fullName evidence="4">Anti-sigma factor</fullName>
    </submittedName>
</protein>
<dbReference type="Pfam" id="PF10099">
    <property type="entry name" value="RskA_C"/>
    <property type="match status" value="1"/>
</dbReference>
<sequence>MQHCTPEQLALAALREPLPADDSAHLAGCEQCRAEVRSLQRSVDAVAVPQFAAAGAPVPPPPRVWEAIAAATGVTAAPRTADAPFAPETPAPAAREAEVLPFRSRRRPLLLVAAALVAGAVVGAGAVAVVQNGDDGEPVTAVALDPLADNDASGRAEIVVRDDGSRVVEVELDAPPLDDEYYEIWLIDRDVVGMVPLGVVRPGRQTFELPADLDLGEFPLVDVSVEPLDGDPTHSGVSVARGELET</sequence>
<name>A0ABW4XD06_9ACTN</name>
<dbReference type="EMBL" id="JBHUHP010000014">
    <property type="protein sequence ID" value="MFD2092639.1"/>
    <property type="molecule type" value="Genomic_DNA"/>
</dbReference>
<evidence type="ECO:0000313" key="5">
    <source>
        <dbReference type="Proteomes" id="UP001597402"/>
    </source>
</evidence>
<keyword evidence="2" id="KW-1133">Transmembrane helix</keyword>
<dbReference type="InterPro" id="IPR018764">
    <property type="entry name" value="RskA_C"/>
</dbReference>
<dbReference type="RefSeq" id="WP_376876934.1">
    <property type="nucleotide sequence ID" value="NZ_JBHUHP010000014.1"/>
</dbReference>
<accession>A0ABW4XD06</accession>
<organism evidence="4 5">
    <name type="scientific">Blastococcus deserti</name>
    <dbReference type="NCBI Taxonomy" id="2259033"/>
    <lineage>
        <taxon>Bacteria</taxon>
        <taxon>Bacillati</taxon>
        <taxon>Actinomycetota</taxon>
        <taxon>Actinomycetes</taxon>
        <taxon>Geodermatophilales</taxon>
        <taxon>Geodermatophilaceae</taxon>
        <taxon>Blastococcus</taxon>
    </lineage>
</organism>
<keyword evidence="2" id="KW-0472">Membrane</keyword>
<proteinExistence type="predicted"/>
<dbReference type="Proteomes" id="UP001597402">
    <property type="component" value="Unassembled WGS sequence"/>
</dbReference>
<feature type="region of interest" description="Disordered" evidence="1">
    <location>
        <begin position="227"/>
        <end position="246"/>
    </location>
</feature>
<comment type="caution">
    <text evidence="4">The sequence shown here is derived from an EMBL/GenBank/DDBJ whole genome shotgun (WGS) entry which is preliminary data.</text>
</comment>
<gene>
    <name evidence="4" type="ORF">ACFSHS_13775</name>
</gene>
<evidence type="ECO:0000259" key="3">
    <source>
        <dbReference type="Pfam" id="PF10099"/>
    </source>
</evidence>
<feature type="transmembrane region" description="Helical" evidence="2">
    <location>
        <begin position="109"/>
        <end position="130"/>
    </location>
</feature>
<feature type="domain" description="Anti-sigma K factor RskA C-terminal" evidence="3">
    <location>
        <begin position="111"/>
        <end position="236"/>
    </location>
</feature>
<evidence type="ECO:0000256" key="2">
    <source>
        <dbReference type="SAM" id="Phobius"/>
    </source>
</evidence>
<keyword evidence="5" id="KW-1185">Reference proteome</keyword>